<keyword evidence="7" id="KW-1133">Transmembrane helix</keyword>
<dbReference type="InterPro" id="IPR002401">
    <property type="entry name" value="Cyt_P450_E_grp-I"/>
</dbReference>
<evidence type="ECO:0000256" key="7">
    <source>
        <dbReference type="SAM" id="Phobius"/>
    </source>
</evidence>
<accession>A0ABN8P2S1</accession>
<dbReference type="PRINTS" id="PR00463">
    <property type="entry name" value="EP450I"/>
</dbReference>
<keyword evidence="4" id="KW-0560">Oxidoreductase</keyword>
<keyword evidence="3" id="KW-0479">Metal-binding</keyword>
<dbReference type="InterPro" id="IPR036396">
    <property type="entry name" value="Cyt_P450_sf"/>
</dbReference>
<dbReference type="Gene3D" id="1.10.630.10">
    <property type="entry name" value="Cytochrome P450"/>
    <property type="match status" value="1"/>
</dbReference>
<evidence type="ECO:0000256" key="5">
    <source>
        <dbReference type="ARBA" id="ARBA00023004"/>
    </source>
</evidence>
<comment type="caution">
    <text evidence="8">The sequence shown here is derived from an EMBL/GenBank/DDBJ whole genome shotgun (WGS) entry which is preliminary data.</text>
</comment>
<keyword evidence="6" id="KW-0503">Monooxygenase</keyword>
<comment type="similarity">
    <text evidence="1">Belongs to the cytochrome P450 family.</text>
</comment>
<dbReference type="Pfam" id="PF00067">
    <property type="entry name" value="p450"/>
    <property type="match status" value="1"/>
</dbReference>
<dbReference type="PRINTS" id="PR00385">
    <property type="entry name" value="P450"/>
</dbReference>
<dbReference type="PANTHER" id="PTHR24289">
    <property type="entry name" value="STEROID 17-ALPHA-HYDROXYLASE/17,20 LYASE"/>
    <property type="match status" value="1"/>
</dbReference>
<evidence type="ECO:0000256" key="4">
    <source>
        <dbReference type="ARBA" id="ARBA00023002"/>
    </source>
</evidence>
<dbReference type="Proteomes" id="UP001159405">
    <property type="component" value="Unassembled WGS sequence"/>
</dbReference>
<evidence type="ECO:0000313" key="9">
    <source>
        <dbReference type="Proteomes" id="UP001159405"/>
    </source>
</evidence>
<keyword evidence="2" id="KW-0349">Heme</keyword>
<dbReference type="PROSITE" id="PS00086">
    <property type="entry name" value="CYTOCHROME_P450"/>
    <property type="match status" value="1"/>
</dbReference>
<evidence type="ECO:0000256" key="2">
    <source>
        <dbReference type="ARBA" id="ARBA00022617"/>
    </source>
</evidence>
<feature type="transmembrane region" description="Helical" evidence="7">
    <location>
        <begin position="285"/>
        <end position="306"/>
    </location>
</feature>
<dbReference type="InterPro" id="IPR017972">
    <property type="entry name" value="Cyt_P450_CS"/>
</dbReference>
<sequence>MEMTSPPKPTRIVNCLLPNTVEDEALESKGDEDFSEQNGELSLSSREILSLPALAGEVAVAQKQQINDLSKRQEVLDQLKINAVKAEVAAVSRKVYLTEDDVSRKKENCQALKKEIDALISSGENLAHQLTIAKEKQKRERETHKTYRAKMSEHAKKVELHEMNAPINLNIAKQRDTNANLTEELELLRRLGDDSILKSIQAEIFQLRNRQKLHQNPTTILLNLQLQNDNERHTQLRRETDTLHVRPSQMTINRPLFPLTSLDENTGCGVFDDVRQRVKCHRQSSMLYSVFLCCLPFIVVLLFFGWSKVRGRNTPPGPFGLPLIGNLFQLGDSPHIALTEMAQVYGSVFCIRLGARKAIVLNSHDVVKDALARRSCHFSSRPPFHNFLISSNGGKSIAFGYSGPLHKRNKKLASRALHAVFSDVKRFNTVAQQETERFCRELIESTCGALDLTSYIRDLLINFSFRLVFGDNFKTNNAAEFQSILKRSTAFIENNAVVNLLDFFPWLHFALRKQCKALKASVRELIDFVGKVYNLQRHASVEDAGVNAAASLDKIIEEEIEEEVKMQLDNDSVVTIIADIFGAGIETVSTAFHWALLFILSDPGLQKELQAELKREIGTDRLPTLEDRARLPLLQATVLEVLRKASVVPLALPHYTTEDSTVAGYHIPKNSTVIVNLWALSHDANHFQEPEAFNPYRFLDEAGQIRLDLQPLFLPFSIGGRRCLGDTLAKAELFMFLGCMLQLVNLQLPCDSEKPNLHGGKFGLTLKPFPFKAHVIPRTTEQYEH</sequence>
<name>A0ABN8P2S1_9CNID</name>
<organism evidence="8 9">
    <name type="scientific">Porites lobata</name>
    <dbReference type="NCBI Taxonomy" id="104759"/>
    <lineage>
        <taxon>Eukaryota</taxon>
        <taxon>Metazoa</taxon>
        <taxon>Cnidaria</taxon>
        <taxon>Anthozoa</taxon>
        <taxon>Hexacorallia</taxon>
        <taxon>Scleractinia</taxon>
        <taxon>Fungiina</taxon>
        <taxon>Poritidae</taxon>
        <taxon>Porites</taxon>
    </lineage>
</organism>
<evidence type="ECO:0000256" key="6">
    <source>
        <dbReference type="ARBA" id="ARBA00023033"/>
    </source>
</evidence>
<protein>
    <submittedName>
        <fullName evidence="8">Uncharacterized protein</fullName>
    </submittedName>
</protein>
<keyword evidence="7" id="KW-0472">Membrane</keyword>
<dbReference type="SUPFAM" id="SSF48264">
    <property type="entry name" value="Cytochrome P450"/>
    <property type="match status" value="1"/>
</dbReference>
<keyword evidence="7" id="KW-0812">Transmembrane</keyword>
<evidence type="ECO:0000256" key="1">
    <source>
        <dbReference type="ARBA" id="ARBA00010617"/>
    </source>
</evidence>
<evidence type="ECO:0000313" key="8">
    <source>
        <dbReference type="EMBL" id="CAH3131692.1"/>
    </source>
</evidence>
<proteinExistence type="inferred from homology"/>
<dbReference type="InterPro" id="IPR001128">
    <property type="entry name" value="Cyt_P450"/>
</dbReference>
<evidence type="ECO:0000256" key="3">
    <source>
        <dbReference type="ARBA" id="ARBA00022723"/>
    </source>
</evidence>
<dbReference type="PANTHER" id="PTHR24289:SF1">
    <property type="entry name" value="STEROID 17-ALPHA-HYDROXYLASE_17,20 LYASE"/>
    <property type="match status" value="1"/>
</dbReference>
<keyword evidence="9" id="KW-1185">Reference proteome</keyword>
<keyword evidence="5" id="KW-0408">Iron</keyword>
<reference evidence="8 9" key="1">
    <citation type="submission" date="2022-05" db="EMBL/GenBank/DDBJ databases">
        <authorList>
            <consortium name="Genoscope - CEA"/>
            <person name="William W."/>
        </authorList>
    </citation>
    <scope>NUCLEOTIDE SEQUENCE [LARGE SCALE GENOMIC DNA]</scope>
</reference>
<gene>
    <name evidence="8" type="ORF">PLOB_00036229</name>
</gene>
<dbReference type="EMBL" id="CALNXK010000050">
    <property type="protein sequence ID" value="CAH3131692.1"/>
    <property type="molecule type" value="Genomic_DNA"/>
</dbReference>